<gene>
    <name evidence="6" type="ORF">SAMN02746065_11143</name>
</gene>
<keyword evidence="3" id="KW-0804">Transcription</keyword>
<dbReference type="SMART" id="SM00345">
    <property type="entry name" value="HTH_GNTR"/>
    <property type="match status" value="1"/>
</dbReference>
<dbReference type="Pfam" id="PF00392">
    <property type="entry name" value="GntR"/>
    <property type="match status" value="1"/>
</dbReference>
<dbReference type="EMBL" id="FWXY01000011">
    <property type="protein sequence ID" value="SMC82152.1"/>
    <property type="molecule type" value="Genomic_DNA"/>
</dbReference>
<dbReference type="InterPro" id="IPR011663">
    <property type="entry name" value="UTRA"/>
</dbReference>
<dbReference type="OrthoDB" id="9808698at2"/>
<dbReference type="Gene3D" id="1.10.10.10">
    <property type="entry name" value="Winged helix-like DNA-binding domain superfamily/Winged helix DNA-binding domain"/>
    <property type="match status" value="1"/>
</dbReference>
<dbReference type="FunFam" id="1.10.10.10:FF:000079">
    <property type="entry name" value="GntR family transcriptional regulator"/>
    <property type="match status" value="1"/>
</dbReference>
<dbReference type="Pfam" id="PF07702">
    <property type="entry name" value="UTRA"/>
    <property type="match status" value="1"/>
</dbReference>
<evidence type="ECO:0000313" key="7">
    <source>
        <dbReference type="Proteomes" id="UP000192418"/>
    </source>
</evidence>
<dbReference type="GO" id="GO:0006547">
    <property type="term" value="P:L-histidine metabolic process"/>
    <property type="evidence" value="ECO:0007669"/>
    <property type="project" value="UniProtKB-UniRule"/>
</dbReference>
<keyword evidence="7" id="KW-1185">Reference proteome</keyword>
<dbReference type="SUPFAM" id="SSF46785">
    <property type="entry name" value="Winged helix' DNA-binding domain"/>
    <property type="match status" value="1"/>
</dbReference>
<evidence type="ECO:0000256" key="1">
    <source>
        <dbReference type="ARBA" id="ARBA00023015"/>
    </source>
</evidence>
<reference evidence="6 7" key="1">
    <citation type="submission" date="2017-04" db="EMBL/GenBank/DDBJ databases">
        <authorList>
            <person name="Afonso C.L."/>
            <person name="Miller P.J."/>
            <person name="Scott M.A."/>
            <person name="Spackman E."/>
            <person name="Goraichik I."/>
            <person name="Dimitrov K.M."/>
            <person name="Suarez D.L."/>
            <person name="Swayne D.E."/>
        </authorList>
    </citation>
    <scope>NUCLEOTIDE SEQUENCE [LARGE SCALE GENOMIC DNA]</scope>
    <source>
        <strain evidence="6 7">DSM 3385</strain>
    </source>
</reference>
<keyword evidence="2" id="KW-0238">DNA-binding</keyword>
<dbReference type="InterPro" id="IPR000524">
    <property type="entry name" value="Tscrpt_reg_HTH_GntR"/>
</dbReference>
<evidence type="ECO:0000256" key="3">
    <source>
        <dbReference type="ARBA" id="ARBA00023163"/>
    </source>
</evidence>
<dbReference type="STRING" id="1121400.SAMN02746065_11143"/>
<dbReference type="PANTHER" id="PTHR44846">
    <property type="entry name" value="MANNOSYL-D-GLYCERATE TRANSPORT/METABOLISM SYSTEM REPRESSOR MNGR-RELATED"/>
    <property type="match status" value="1"/>
</dbReference>
<dbReference type="PANTHER" id="PTHR44846:SF16">
    <property type="entry name" value="TRANSCRIPTIONAL REGULATOR PHNF-RELATED"/>
    <property type="match status" value="1"/>
</dbReference>
<dbReference type="SMART" id="SM00866">
    <property type="entry name" value="UTRA"/>
    <property type="match status" value="1"/>
</dbReference>
<dbReference type="Proteomes" id="UP000192418">
    <property type="component" value="Unassembled WGS sequence"/>
</dbReference>
<evidence type="ECO:0000256" key="2">
    <source>
        <dbReference type="ARBA" id="ARBA00023125"/>
    </source>
</evidence>
<evidence type="ECO:0000256" key="4">
    <source>
        <dbReference type="NCBIfam" id="TIGR02018"/>
    </source>
</evidence>
<dbReference type="Gene3D" id="3.40.1410.10">
    <property type="entry name" value="Chorismate lyase-like"/>
    <property type="match status" value="1"/>
</dbReference>
<dbReference type="PRINTS" id="PR00035">
    <property type="entry name" value="HTHGNTR"/>
</dbReference>
<name>A0A1W2CB99_9BACT</name>
<dbReference type="GO" id="GO:0003700">
    <property type="term" value="F:DNA-binding transcription factor activity"/>
    <property type="evidence" value="ECO:0007669"/>
    <property type="project" value="UniProtKB-UniRule"/>
</dbReference>
<dbReference type="NCBIfam" id="TIGR02018">
    <property type="entry name" value="his_ut_repres"/>
    <property type="match status" value="1"/>
</dbReference>
<dbReference type="InterPro" id="IPR036388">
    <property type="entry name" value="WH-like_DNA-bd_sf"/>
</dbReference>
<dbReference type="InterPro" id="IPR050679">
    <property type="entry name" value="Bact_HTH_transcr_reg"/>
</dbReference>
<accession>A0A1W2CB99</accession>
<dbReference type="InterPro" id="IPR028978">
    <property type="entry name" value="Chorismate_lyase_/UTRA_dom_sf"/>
</dbReference>
<sequence>MTTLSHSGPKPLYEQVKEFILQQIKTEVWLPDARIPSENELVKLLKVSRITVNRALRELTDSGDLVRVQGVGTYVAHPKPLTSLFEISSIDEEIIQRGGIYSCKIHMNTMEKAYPELAAAMEIEIDTPVFHSIIVHKSNDKPVMLEDQFIHPLSAPEFLKQDFSKISPVAYLLKTIQIKDVEHIIEALNPDEMAQELLNLSPHDPCLILHRQTWDSHRVATHSRMTYPGTAHRMGARLKPLFKNYVEQYGKNKSNKKRNKK</sequence>
<protein>
    <recommendedName>
        <fullName evidence="4">Histidine utilization repressor</fullName>
    </recommendedName>
</protein>
<dbReference type="InterPro" id="IPR036390">
    <property type="entry name" value="WH_DNA-bd_sf"/>
</dbReference>
<dbReference type="CDD" id="cd07377">
    <property type="entry name" value="WHTH_GntR"/>
    <property type="match status" value="1"/>
</dbReference>
<keyword evidence="1" id="KW-0805">Transcription regulation</keyword>
<evidence type="ECO:0000313" key="6">
    <source>
        <dbReference type="EMBL" id="SMC82152.1"/>
    </source>
</evidence>
<evidence type="ECO:0000259" key="5">
    <source>
        <dbReference type="PROSITE" id="PS50949"/>
    </source>
</evidence>
<dbReference type="InterPro" id="IPR010248">
    <property type="entry name" value="His_ut_repres"/>
</dbReference>
<dbReference type="GO" id="GO:0003677">
    <property type="term" value="F:DNA binding"/>
    <property type="evidence" value="ECO:0007669"/>
    <property type="project" value="UniProtKB-UniRule"/>
</dbReference>
<dbReference type="PROSITE" id="PS50949">
    <property type="entry name" value="HTH_GNTR"/>
    <property type="match status" value="1"/>
</dbReference>
<dbReference type="SUPFAM" id="SSF64288">
    <property type="entry name" value="Chorismate lyase-like"/>
    <property type="match status" value="1"/>
</dbReference>
<dbReference type="AlphaFoldDB" id="A0A1W2CB99"/>
<proteinExistence type="predicted"/>
<dbReference type="RefSeq" id="WP_084069468.1">
    <property type="nucleotide sequence ID" value="NZ_FWXY01000011.1"/>
</dbReference>
<organism evidence="6 7">
    <name type="scientific">Desulfocicer vacuolatum DSM 3385</name>
    <dbReference type="NCBI Taxonomy" id="1121400"/>
    <lineage>
        <taxon>Bacteria</taxon>
        <taxon>Pseudomonadati</taxon>
        <taxon>Thermodesulfobacteriota</taxon>
        <taxon>Desulfobacteria</taxon>
        <taxon>Desulfobacterales</taxon>
        <taxon>Desulfobacteraceae</taxon>
        <taxon>Desulfocicer</taxon>
    </lineage>
</organism>
<feature type="domain" description="HTH gntR-type" evidence="5">
    <location>
        <begin position="10"/>
        <end position="78"/>
    </location>
</feature>
<dbReference type="GO" id="GO:0045892">
    <property type="term" value="P:negative regulation of DNA-templated transcription"/>
    <property type="evidence" value="ECO:0007669"/>
    <property type="project" value="UniProtKB-UniRule"/>
</dbReference>